<feature type="region of interest" description="Disordered" evidence="2">
    <location>
        <begin position="787"/>
        <end position="809"/>
    </location>
</feature>
<dbReference type="InParanoid" id="I7M288"/>
<evidence type="ECO:0000256" key="1">
    <source>
        <dbReference type="SAM" id="Coils"/>
    </source>
</evidence>
<keyword evidence="5" id="KW-1185">Reference proteome</keyword>
<reference evidence="5" key="1">
    <citation type="journal article" date="2006" name="PLoS Biol.">
        <title>Macronuclear genome sequence of the ciliate Tetrahymena thermophila, a model eukaryote.</title>
        <authorList>
            <person name="Eisen J.A."/>
            <person name="Coyne R.S."/>
            <person name="Wu M."/>
            <person name="Wu D."/>
            <person name="Thiagarajan M."/>
            <person name="Wortman J.R."/>
            <person name="Badger J.H."/>
            <person name="Ren Q."/>
            <person name="Amedeo P."/>
            <person name="Jones K.M."/>
            <person name="Tallon L.J."/>
            <person name="Delcher A.L."/>
            <person name="Salzberg S.L."/>
            <person name="Silva J.C."/>
            <person name="Haas B.J."/>
            <person name="Majoros W.H."/>
            <person name="Farzad M."/>
            <person name="Carlton J.M."/>
            <person name="Smith R.K. Jr."/>
            <person name="Garg J."/>
            <person name="Pearlman R.E."/>
            <person name="Karrer K.M."/>
            <person name="Sun L."/>
            <person name="Manning G."/>
            <person name="Elde N.C."/>
            <person name="Turkewitz A.P."/>
            <person name="Asai D.J."/>
            <person name="Wilkes D.E."/>
            <person name="Wang Y."/>
            <person name="Cai H."/>
            <person name="Collins K."/>
            <person name="Stewart B.A."/>
            <person name="Lee S.R."/>
            <person name="Wilamowska K."/>
            <person name="Weinberg Z."/>
            <person name="Ruzzo W.L."/>
            <person name="Wloga D."/>
            <person name="Gaertig J."/>
            <person name="Frankel J."/>
            <person name="Tsao C.-C."/>
            <person name="Gorovsky M.A."/>
            <person name="Keeling P.J."/>
            <person name="Waller R.F."/>
            <person name="Patron N.J."/>
            <person name="Cherry J.M."/>
            <person name="Stover N.A."/>
            <person name="Krieger C.J."/>
            <person name="del Toro C."/>
            <person name="Ryder H.F."/>
            <person name="Williamson S.C."/>
            <person name="Barbeau R.A."/>
            <person name="Hamilton E.P."/>
            <person name="Orias E."/>
        </authorList>
    </citation>
    <scope>NUCLEOTIDE SEQUENCE [LARGE SCALE GENOMIC DNA]</scope>
    <source>
        <strain evidence="5">SB210</strain>
    </source>
</reference>
<feature type="region of interest" description="Disordered" evidence="2">
    <location>
        <begin position="1227"/>
        <end position="1247"/>
    </location>
</feature>
<dbReference type="KEGG" id="tet:TTHERM_00138020"/>
<feature type="region of interest" description="Disordered" evidence="2">
    <location>
        <begin position="413"/>
        <end position="450"/>
    </location>
</feature>
<feature type="compositionally biased region" description="Polar residues" evidence="2">
    <location>
        <begin position="1151"/>
        <end position="1171"/>
    </location>
</feature>
<feature type="transmembrane region" description="Helical" evidence="3">
    <location>
        <begin position="30"/>
        <end position="51"/>
    </location>
</feature>
<feature type="region of interest" description="Disordered" evidence="2">
    <location>
        <begin position="592"/>
        <end position="658"/>
    </location>
</feature>
<dbReference type="SUPFAM" id="SSF49348">
    <property type="entry name" value="Clathrin adaptor appendage domain"/>
    <property type="match status" value="1"/>
</dbReference>
<protein>
    <submittedName>
        <fullName evidence="4">Transmembrane protein, putative</fullName>
    </submittedName>
</protein>
<dbReference type="eggNOG" id="ENOG502R693">
    <property type="taxonomic scope" value="Eukaryota"/>
</dbReference>
<feature type="compositionally biased region" description="Basic and acidic residues" evidence="2">
    <location>
        <begin position="619"/>
        <end position="639"/>
    </location>
</feature>
<feature type="coiled-coil region" evidence="1">
    <location>
        <begin position="327"/>
        <end position="365"/>
    </location>
</feature>
<evidence type="ECO:0000256" key="3">
    <source>
        <dbReference type="SAM" id="Phobius"/>
    </source>
</evidence>
<feature type="transmembrane region" description="Helical" evidence="3">
    <location>
        <begin position="7"/>
        <end position="24"/>
    </location>
</feature>
<accession>I7M288</accession>
<name>I7M288_TETTS</name>
<organism evidence="4 5">
    <name type="scientific">Tetrahymena thermophila (strain SB210)</name>
    <dbReference type="NCBI Taxonomy" id="312017"/>
    <lineage>
        <taxon>Eukaryota</taxon>
        <taxon>Sar</taxon>
        <taxon>Alveolata</taxon>
        <taxon>Ciliophora</taxon>
        <taxon>Intramacronucleata</taxon>
        <taxon>Oligohymenophorea</taxon>
        <taxon>Hymenostomatida</taxon>
        <taxon>Tetrahymenina</taxon>
        <taxon>Tetrahymenidae</taxon>
        <taxon>Tetrahymena</taxon>
    </lineage>
</organism>
<feature type="compositionally biased region" description="Low complexity" evidence="2">
    <location>
        <begin position="592"/>
        <end position="617"/>
    </location>
</feature>
<evidence type="ECO:0000256" key="2">
    <source>
        <dbReference type="SAM" id="MobiDB-lite"/>
    </source>
</evidence>
<feature type="region of interest" description="Disordered" evidence="2">
    <location>
        <begin position="1149"/>
        <end position="1180"/>
    </location>
</feature>
<dbReference type="GeneID" id="7839966"/>
<dbReference type="RefSeq" id="XP_001019784.2">
    <property type="nucleotide sequence ID" value="XM_001019784.2"/>
</dbReference>
<evidence type="ECO:0000313" key="5">
    <source>
        <dbReference type="Proteomes" id="UP000009168"/>
    </source>
</evidence>
<feature type="region of interest" description="Disordered" evidence="2">
    <location>
        <begin position="949"/>
        <end position="1007"/>
    </location>
</feature>
<feature type="region of interest" description="Disordered" evidence="2">
    <location>
        <begin position="684"/>
        <end position="709"/>
    </location>
</feature>
<evidence type="ECO:0000313" key="4">
    <source>
        <dbReference type="EMBL" id="EAR99539.2"/>
    </source>
</evidence>
<proteinExistence type="predicted"/>
<dbReference type="STRING" id="312017.I7M288"/>
<keyword evidence="3" id="KW-1133">Transmembrane helix</keyword>
<dbReference type="Proteomes" id="UP000009168">
    <property type="component" value="Unassembled WGS sequence"/>
</dbReference>
<feature type="compositionally biased region" description="Polar residues" evidence="2">
    <location>
        <begin position="640"/>
        <end position="654"/>
    </location>
</feature>
<dbReference type="EMBL" id="GG662639">
    <property type="protein sequence ID" value="EAR99539.2"/>
    <property type="molecule type" value="Genomic_DNA"/>
</dbReference>
<keyword evidence="1" id="KW-0175">Coiled coil</keyword>
<gene>
    <name evidence="4" type="ORF">TTHERM_00138020</name>
</gene>
<feature type="transmembrane region" description="Helical" evidence="3">
    <location>
        <begin position="63"/>
        <end position="83"/>
    </location>
</feature>
<sequence length="1527" mass="180231">MKISFKSILNINSFLFLIDQHFLIGNQLLFIRQLVRLFYILKFFIHVWLNANQKEIQIQKQQIIENFILIIKIIIILFKLLVWQATQLINRYFKQPSKYISMSVDDQFKQLLQSENDYEDQIGLFVSHFSSDEASAQKLASRIFKTINSLFTRKKIPIRYYLSARLVKDLMILDQNRFENLCAIEIIPSYNIILQKLANSNIDSKLSEYFGDSIQNDRDRVAARKFFQILLESVSVWGRQIQSNQVFRDNYQQLKQKNVPFPTRFEFYDNEQFEDYYDNQNIAGQYHGEQIRSEEQKNQGNNGKSNNQLNENLAKYQSFQKKLQSCVDQNRQNENQLKNELTILEKQIKENIESLEQDLQVCITNQNQDLQLEQMMEKVFEYQSYFIELEQDIEKYKNGLFDPQRFFSKYGSKNYQNESRTNPGSNKQFDNTPTPQDNMIRNSQLPQQKPPIQQNLYNLNEDEEDNDDNFQQQFQQNKNQTQLSQKNIEQQNQKSQIEQQKLLEQQQLKEQQQREQQIKDQQIKEQQLREKQQKEQLLKEQQQKEQQLREQQQKEQKLREQQQQEQLLREQQQNEQQMIEQQMREYEIAQQLMKDQQQKSQHQALSQIQNKQPQQQQEKSMKLSDLNKIKEQQKQKQNFESDQLENENNFMQNQDKPKNSKNYFQEEEFYDPNRAVAQQQEFKNNNNNNKADNFNSQSEVEQQNQQMKLDQKFNDQSRIGYQSEYQEKSFKSFTNESYRNKHYQSMIVKSNSQSKFTKTINENLEKYIQPYASSKIGFNQSISNMDRTEQTKSQGPEKKKPVFSQNEKLKEVKQENVNLQSKIVELQSNVKMLSQADKNQYLVELKQQNDENTRRIQEQNEIIKQLQESLASIQDENNKLKSQGSSLSNNLENEQLKSQISKLQHDYQELLYHQRNTQRSENQMSFPDGNIESHPQYQALIKQNEDLKSRLSQQGGSSNHGSLIHNQASMPPSSNFPIQSPNSQARGRIDNYQSVPAGGQPSKRYQSPKIFQEFRPRGVDEQVLRQSVDSLNIQGYQSSLMGLRQQNPQIQQNAPQNTFNNNGLQLDQQNQQRFKQNSGSLYNSQVNQSGNNHFKQHQPIFSQQLPPNIIRRTFESPQQQSYKGGMDNIVSQFNGSDQQVQKLNIKREFNTPPSQQGQRIPSSGNGQNNHTSPKRIFDGIGDMKDVSQIPSIIFNDKREEIESIQKNNQSTQSYNESVKEILNPLSTKNNLPQDQQLVSKNTNKSKPLNFSEVKEGEEVKFDKNLFSLILQYVAKLNRFKASCLKTKYPIYEDSQVQIGVVTNHQQQNGGNYFRVQLYYSNKGSRSLKNLKVTVLDEQKNYQVHVSPEIIAEIEPKQQKKQELLIAYSYMPFNPCFISINYSGVSPLYLGLPNTVNKMFQYKDINKDLFKRQFKERKYIKYIYIPECNPKFAKTHQDFKMYLEKLVDLNPESEFDHIQGTSKFKMGLQFSLDQYSNERNPQDYLMKIVCNPDQSAHIFIAFSDYNQNDKVEFILNTFCFLFSSNKGD</sequence>
<dbReference type="InterPro" id="IPR013041">
    <property type="entry name" value="Clathrin_app_Ig-like_sf"/>
</dbReference>
<feature type="compositionally biased region" description="Basic and acidic residues" evidence="2">
    <location>
        <begin position="787"/>
        <end position="800"/>
    </location>
</feature>
<feature type="compositionally biased region" description="Polar residues" evidence="2">
    <location>
        <begin position="950"/>
        <end position="985"/>
    </location>
</feature>
<keyword evidence="3 4" id="KW-0812">Transmembrane</keyword>
<feature type="compositionally biased region" description="Low complexity" evidence="2">
    <location>
        <begin position="684"/>
        <end position="706"/>
    </location>
</feature>
<keyword evidence="3" id="KW-0472">Membrane</keyword>